<dbReference type="AlphaFoldDB" id="A0A023AXS2"/>
<dbReference type="OrthoDB" id="432970at2759"/>
<evidence type="ECO:0000259" key="6">
    <source>
        <dbReference type="PROSITE" id="PS50865"/>
    </source>
</evidence>
<proteinExistence type="predicted"/>
<evidence type="ECO:0000256" key="2">
    <source>
        <dbReference type="ARBA" id="ARBA00022771"/>
    </source>
</evidence>
<evidence type="ECO:0000256" key="5">
    <source>
        <dbReference type="SAM" id="SignalP"/>
    </source>
</evidence>
<dbReference type="VEuPathDB" id="CryptoDB:GNI_170990"/>
<evidence type="ECO:0000313" key="8">
    <source>
        <dbReference type="Proteomes" id="UP000019763"/>
    </source>
</evidence>
<dbReference type="Proteomes" id="UP000019763">
    <property type="component" value="Unassembled WGS sequence"/>
</dbReference>
<dbReference type="Gene3D" id="6.10.140.2220">
    <property type="match status" value="1"/>
</dbReference>
<dbReference type="PROSITE" id="PS50865">
    <property type="entry name" value="ZF_MYND_2"/>
    <property type="match status" value="1"/>
</dbReference>
<accession>A0A023AXS2</accession>
<keyword evidence="3" id="KW-0862">Zinc</keyword>
<feature type="chain" id="PRO_5001514735" evidence="5">
    <location>
        <begin position="21"/>
        <end position="134"/>
    </location>
</feature>
<evidence type="ECO:0000256" key="1">
    <source>
        <dbReference type="ARBA" id="ARBA00022723"/>
    </source>
</evidence>
<gene>
    <name evidence="7" type="ORF">GNI_170990</name>
</gene>
<dbReference type="RefSeq" id="XP_011133308.1">
    <property type="nucleotide sequence ID" value="XM_011135006.1"/>
</dbReference>
<name>A0A023AXS2_GRENI</name>
<dbReference type="InterPro" id="IPR002893">
    <property type="entry name" value="Znf_MYND"/>
</dbReference>
<evidence type="ECO:0000313" key="7">
    <source>
        <dbReference type="EMBL" id="EZG43457.1"/>
    </source>
</evidence>
<comment type="caution">
    <text evidence="7">The sequence shown here is derived from an EMBL/GenBank/DDBJ whole genome shotgun (WGS) entry which is preliminary data.</text>
</comment>
<keyword evidence="5" id="KW-0732">Signal</keyword>
<dbReference type="GeneID" id="22915851"/>
<evidence type="ECO:0000256" key="4">
    <source>
        <dbReference type="PROSITE-ProRule" id="PRU00134"/>
    </source>
</evidence>
<keyword evidence="8" id="KW-1185">Reference proteome</keyword>
<protein>
    <submittedName>
        <fullName evidence="7">MYND finger protein</fullName>
    </submittedName>
</protein>
<dbReference type="PROSITE" id="PS01360">
    <property type="entry name" value="ZF_MYND_1"/>
    <property type="match status" value="1"/>
</dbReference>
<feature type="domain" description="MYND-type" evidence="6">
    <location>
        <begin position="86"/>
        <end position="128"/>
    </location>
</feature>
<dbReference type="Pfam" id="PF01753">
    <property type="entry name" value="zf-MYND"/>
    <property type="match status" value="1"/>
</dbReference>
<keyword evidence="1" id="KW-0479">Metal-binding</keyword>
<evidence type="ECO:0000256" key="3">
    <source>
        <dbReference type="ARBA" id="ARBA00022833"/>
    </source>
</evidence>
<feature type="signal peptide" evidence="5">
    <location>
        <begin position="1"/>
        <end position="20"/>
    </location>
</feature>
<sequence length="134" mass="14778">MLGGLTLVLLFNIGCTKSGASFLYDHGSEVLEITNNVYDRFSDAEVLHCLIAGLVECIIAGTPTDVQVLSQVNPKRVKHYNQILRCGCCGRIAEGSRKLKICGECHLTRYCGRACQQEDWKEYHSKACKAAPNV</sequence>
<dbReference type="GO" id="GO:0008270">
    <property type="term" value="F:zinc ion binding"/>
    <property type="evidence" value="ECO:0007669"/>
    <property type="project" value="UniProtKB-KW"/>
</dbReference>
<reference evidence="7" key="1">
    <citation type="submission" date="2013-12" db="EMBL/GenBank/DDBJ databases">
        <authorList>
            <person name="Omoto C.K."/>
            <person name="Sibley D."/>
            <person name="Venepally P."/>
            <person name="Hadjithomas M."/>
            <person name="Karamycheva S."/>
            <person name="Brunk B."/>
            <person name="Roos D."/>
            <person name="Caler E."/>
            <person name="Lorenzi H."/>
        </authorList>
    </citation>
    <scope>NUCLEOTIDE SEQUENCE</scope>
</reference>
<dbReference type="SUPFAM" id="SSF144232">
    <property type="entry name" value="HIT/MYND zinc finger-like"/>
    <property type="match status" value="1"/>
</dbReference>
<keyword evidence="2 4" id="KW-0863">Zinc-finger</keyword>
<organism evidence="7 8">
    <name type="scientific">Gregarina niphandrodes</name>
    <name type="common">Septate eugregarine</name>
    <dbReference type="NCBI Taxonomy" id="110365"/>
    <lineage>
        <taxon>Eukaryota</taxon>
        <taxon>Sar</taxon>
        <taxon>Alveolata</taxon>
        <taxon>Apicomplexa</taxon>
        <taxon>Conoidasida</taxon>
        <taxon>Gregarinasina</taxon>
        <taxon>Eugregarinorida</taxon>
        <taxon>Gregarinidae</taxon>
        <taxon>Gregarina</taxon>
    </lineage>
</organism>
<dbReference type="EMBL" id="AFNH02001281">
    <property type="protein sequence ID" value="EZG43457.1"/>
    <property type="molecule type" value="Genomic_DNA"/>
</dbReference>